<sequence>MTDLPKETTMIFRTITNPAELPSEAADFKKRHFQEVFGELWGPVYDQSPTIADGEEVLVAEIAGRPAGWVHYRRQPYCLKFRGFAVHSDFRGQGVARLLLQELTNVGIAYHRNMTASGAKPTDIGLMFLKSLVYFDADRDGEVFAFGKFLKKSGFAPHAYNAHELDPEEAAGIEAYRRLYPDLKNRLKVFKKKIVDTGVELKDAAKAELLKLTPEELAVVTHGLDVKLGSFEKSGRVSYRYDLCPICAYTGSSEQDSDNCKKCCIYLTCLEPFREQGRFKEDYEVSGAYFAAMLDFLRRHKMRK</sequence>
<accession>A0A1F7U806</accession>
<feature type="domain" description="N-acetyltransferase" evidence="1">
    <location>
        <begin position="10"/>
        <end position="180"/>
    </location>
</feature>
<dbReference type="PROSITE" id="PS51186">
    <property type="entry name" value="GNAT"/>
    <property type="match status" value="1"/>
</dbReference>
<dbReference type="GO" id="GO:0016747">
    <property type="term" value="F:acyltransferase activity, transferring groups other than amino-acyl groups"/>
    <property type="evidence" value="ECO:0007669"/>
    <property type="project" value="InterPro"/>
</dbReference>
<organism evidence="2 3">
    <name type="scientific">Candidatus Uhrbacteria bacterium RIFCSPHIGHO2_02_FULL_60_10</name>
    <dbReference type="NCBI Taxonomy" id="1802392"/>
    <lineage>
        <taxon>Bacteria</taxon>
        <taxon>Candidatus Uhriibacteriota</taxon>
    </lineage>
</organism>
<evidence type="ECO:0000313" key="2">
    <source>
        <dbReference type="EMBL" id="OGL74390.1"/>
    </source>
</evidence>
<dbReference type="EMBL" id="MGEA01000027">
    <property type="protein sequence ID" value="OGL74390.1"/>
    <property type="molecule type" value="Genomic_DNA"/>
</dbReference>
<evidence type="ECO:0000259" key="1">
    <source>
        <dbReference type="PROSITE" id="PS51186"/>
    </source>
</evidence>
<reference evidence="2 3" key="1">
    <citation type="journal article" date="2016" name="Nat. Commun.">
        <title>Thousands of microbial genomes shed light on interconnected biogeochemical processes in an aquifer system.</title>
        <authorList>
            <person name="Anantharaman K."/>
            <person name="Brown C.T."/>
            <person name="Hug L.A."/>
            <person name="Sharon I."/>
            <person name="Castelle C.J."/>
            <person name="Probst A.J."/>
            <person name="Thomas B.C."/>
            <person name="Singh A."/>
            <person name="Wilkins M.J."/>
            <person name="Karaoz U."/>
            <person name="Brodie E.L."/>
            <person name="Williams K.H."/>
            <person name="Hubbard S.S."/>
            <person name="Banfield J.F."/>
        </authorList>
    </citation>
    <scope>NUCLEOTIDE SEQUENCE [LARGE SCALE GENOMIC DNA]</scope>
</reference>
<dbReference type="InterPro" id="IPR016181">
    <property type="entry name" value="Acyl_CoA_acyltransferase"/>
</dbReference>
<comment type="caution">
    <text evidence="2">The sequence shown here is derived from an EMBL/GenBank/DDBJ whole genome shotgun (WGS) entry which is preliminary data.</text>
</comment>
<name>A0A1F7U806_9BACT</name>
<dbReference type="Proteomes" id="UP000177088">
    <property type="component" value="Unassembled WGS sequence"/>
</dbReference>
<dbReference type="Gene3D" id="3.40.630.30">
    <property type="match status" value="1"/>
</dbReference>
<dbReference type="InterPro" id="IPR000182">
    <property type="entry name" value="GNAT_dom"/>
</dbReference>
<dbReference type="AlphaFoldDB" id="A0A1F7U806"/>
<dbReference type="Pfam" id="PF00583">
    <property type="entry name" value="Acetyltransf_1"/>
    <property type="match status" value="1"/>
</dbReference>
<proteinExistence type="predicted"/>
<protein>
    <recommendedName>
        <fullName evidence="1">N-acetyltransferase domain-containing protein</fullName>
    </recommendedName>
</protein>
<dbReference type="SUPFAM" id="SSF55729">
    <property type="entry name" value="Acyl-CoA N-acyltransferases (Nat)"/>
    <property type="match status" value="1"/>
</dbReference>
<gene>
    <name evidence="2" type="ORF">A3C96_03800</name>
</gene>
<dbReference type="CDD" id="cd04301">
    <property type="entry name" value="NAT_SF"/>
    <property type="match status" value="1"/>
</dbReference>
<evidence type="ECO:0000313" key="3">
    <source>
        <dbReference type="Proteomes" id="UP000177088"/>
    </source>
</evidence>